<evidence type="ECO:0000313" key="3">
    <source>
        <dbReference type="Proteomes" id="UP000324222"/>
    </source>
</evidence>
<dbReference type="EMBL" id="VSRR010123272">
    <property type="protein sequence ID" value="MPD00515.1"/>
    <property type="molecule type" value="Genomic_DNA"/>
</dbReference>
<proteinExistence type="predicted"/>
<reference evidence="2 3" key="1">
    <citation type="submission" date="2019-05" db="EMBL/GenBank/DDBJ databases">
        <title>Another draft genome of Portunus trituberculatus and its Hox gene families provides insights of decapod evolution.</title>
        <authorList>
            <person name="Jeong J.-H."/>
            <person name="Song I."/>
            <person name="Kim S."/>
            <person name="Choi T."/>
            <person name="Kim D."/>
            <person name="Ryu S."/>
            <person name="Kim W."/>
        </authorList>
    </citation>
    <scope>NUCLEOTIDE SEQUENCE [LARGE SCALE GENOMIC DNA]</scope>
    <source>
        <tissue evidence="2">Muscle</tissue>
    </source>
</reference>
<organism evidence="2 3">
    <name type="scientific">Portunus trituberculatus</name>
    <name type="common">Swimming crab</name>
    <name type="synonym">Neptunus trituberculatus</name>
    <dbReference type="NCBI Taxonomy" id="210409"/>
    <lineage>
        <taxon>Eukaryota</taxon>
        <taxon>Metazoa</taxon>
        <taxon>Ecdysozoa</taxon>
        <taxon>Arthropoda</taxon>
        <taxon>Crustacea</taxon>
        <taxon>Multicrustacea</taxon>
        <taxon>Malacostraca</taxon>
        <taxon>Eumalacostraca</taxon>
        <taxon>Eucarida</taxon>
        <taxon>Decapoda</taxon>
        <taxon>Pleocyemata</taxon>
        <taxon>Brachyura</taxon>
        <taxon>Eubrachyura</taxon>
        <taxon>Portunoidea</taxon>
        <taxon>Portunidae</taxon>
        <taxon>Portuninae</taxon>
        <taxon>Portunus</taxon>
    </lineage>
</organism>
<comment type="caution">
    <text evidence="2">The sequence shown here is derived from an EMBL/GenBank/DDBJ whole genome shotgun (WGS) entry which is preliminary data.</text>
</comment>
<dbReference type="AlphaFoldDB" id="A0A5B7K732"/>
<keyword evidence="3" id="KW-1185">Reference proteome</keyword>
<feature type="region of interest" description="Disordered" evidence="1">
    <location>
        <begin position="70"/>
        <end position="90"/>
    </location>
</feature>
<feature type="compositionally biased region" description="Polar residues" evidence="1">
    <location>
        <begin position="18"/>
        <end position="37"/>
    </location>
</feature>
<evidence type="ECO:0000256" key="1">
    <source>
        <dbReference type="SAM" id="MobiDB-lite"/>
    </source>
</evidence>
<sequence length="119" mass="13012">MQYVTVSPTPTMDGGSDSDVTVSNSAISPERLTSTPRVSRHLAERQLLNESGTRRALELTVSTIIENKDSDVLGPDTDIGGSTTEREDIPPTLPATPIVCILYVFVKNIQIRSLCENFY</sequence>
<protein>
    <submittedName>
        <fullName evidence="2">Uncharacterized protein</fullName>
    </submittedName>
</protein>
<dbReference type="Proteomes" id="UP000324222">
    <property type="component" value="Unassembled WGS sequence"/>
</dbReference>
<accession>A0A5B7K732</accession>
<gene>
    <name evidence="2" type="ORF">E2C01_095990</name>
</gene>
<feature type="region of interest" description="Disordered" evidence="1">
    <location>
        <begin position="1"/>
        <end position="38"/>
    </location>
</feature>
<evidence type="ECO:0000313" key="2">
    <source>
        <dbReference type="EMBL" id="MPD00515.1"/>
    </source>
</evidence>
<feature type="compositionally biased region" description="Polar residues" evidence="1">
    <location>
        <begin position="1"/>
        <end position="10"/>
    </location>
</feature>
<name>A0A5B7K732_PORTR</name>